<keyword evidence="1" id="KW-0472">Membrane</keyword>
<dbReference type="AlphaFoldDB" id="A0A1J1HJH9"/>
<name>A0A1J1HJH9_9DIPT</name>
<proteinExistence type="predicted"/>
<accession>A0A1J1HJH9</accession>
<feature type="transmembrane region" description="Helical" evidence="1">
    <location>
        <begin position="20"/>
        <end position="39"/>
    </location>
</feature>
<keyword evidence="1" id="KW-1133">Transmembrane helix</keyword>
<sequence>MSIGSNKVKSLELFLCLHPFALRHVVFLLFLSSSLFLQLHKHGSSIMKSYQQAVEVSDTKIENRSTSA</sequence>
<dbReference type="Proteomes" id="UP000183832">
    <property type="component" value="Unassembled WGS sequence"/>
</dbReference>
<evidence type="ECO:0000256" key="1">
    <source>
        <dbReference type="SAM" id="Phobius"/>
    </source>
</evidence>
<keyword evidence="3" id="KW-1185">Reference proteome</keyword>
<reference evidence="2 3" key="1">
    <citation type="submission" date="2015-04" db="EMBL/GenBank/DDBJ databases">
        <authorList>
            <person name="Syromyatnikov M.Y."/>
            <person name="Popov V.N."/>
        </authorList>
    </citation>
    <scope>NUCLEOTIDE SEQUENCE [LARGE SCALE GENOMIC DNA]</scope>
</reference>
<keyword evidence="1" id="KW-0812">Transmembrane</keyword>
<dbReference type="EMBL" id="CVRI01000006">
    <property type="protein sequence ID" value="CRK88191.1"/>
    <property type="molecule type" value="Genomic_DNA"/>
</dbReference>
<organism evidence="2 3">
    <name type="scientific">Clunio marinus</name>
    <dbReference type="NCBI Taxonomy" id="568069"/>
    <lineage>
        <taxon>Eukaryota</taxon>
        <taxon>Metazoa</taxon>
        <taxon>Ecdysozoa</taxon>
        <taxon>Arthropoda</taxon>
        <taxon>Hexapoda</taxon>
        <taxon>Insecta</taxon>
        <taxon>Pterygota</taxon>
        <taxon>Neoptera</taxon>
        <taxon>Endopterygota</taxon>
        <taxon>Diptera</taxon>
        <taxon>Nematocera</taxon>
        <taxon>Chironomoidea</taxon>
        <taxon>Chironomidae</taxon>
        <taxon>Clunio</taxon>
    </lineage>
</organism>
<evidence type="ECO:0000313" key="3">
    <source>
        <dbReference type="Proteomes" id="UP000183832"/>
    </source>
</evidence>
<protein>
    <submittedName>
        <fullName evidence="2">CLUMA_CG001972, isoform A</fullName>
    </submittedName>
</protein>
<gene>
    <name evidence="2" type="ORF">CLUMA_CG001972</name>
</gene>
<evidence type="ECO:0000313" key="2">
    <source>
        <dbReference type="EMBL" id="CRK88191.1"/>
    </source>
</evidence>